<dbReference type="RefSeq" id="WP_068135816.1">
    <property type="nucleotide sequence ID" value="NZ_CP042914.1"/>
</dbReference>
<accession>A0A5B9R0B1</accession>
<gene>
    <name evidence="1" type="ORF">UC8_58690</name>
</gene>
<dbReference type="EMBL" id="CP042914">
    <property type="protein sequence ID" value="QEG43812.1"/>
    <property type="molecule type" value="Genomic_DNA"/>
</dbReference>
<dbReference type="KEGG" id="rul:UC8_58690"/>
<keyword evidence="2" id="KW-1185">Reference proteome</keyword>
<reference evidence="1 2" key="1">
    <citation type="submission" date="2019-08" db="EMBL/GenBank/DDBJ databases">
        <title>Deep-cultivation of Planctomycetes and their phenomic and genomic characterization uncovers novel biology.</title>
        <authorList>
            <person name="Wiegand S."/>
            <person name="Jogler M."/>
            <person name="Boedeker C."/>
            <person name="Pinto D."/>
            <person name="Vollmers J."/>
            <person name="Rivas-Marin E."/>
            <person name="Kohn T."/>
            <person name="Peeters S.H."/>
            <person name="Heuer A."/>
            <person name="Rast P."/>
            <person name="Oberbeckmann S."/>
            <person name="Bunk B."/>
            <person name="Jeske O."/>
            <person name="Meyerdierks A."/>
            <person name="Storesund J.E."/>
            <person name="Kallscheuer N."/>
            <person name="Luecker S."/>
            <person name="Lage O.M."/>
            <person name="Pohl T."/>
            <person name="Merkel B.J."/>
            <person name="Hornburger P."/>
            <person name="Mueller R.-W."/>
            <person name="Bruemmer F."/>
            <person name="Labrenz M."/>
            <person name="Spormann A.M."/>
            <person name="Op den Camp H."/>
            <person name="Overmann J."/>
            <person name="Amann R."/>
            <person name="Jetten M.S.M."/>
            <person name="Mascher T."/>
            <person name="Medema M.H."/>
            <person name="Devos D.P."/>
            <person name="Kaster A.-K."/>
            <person name="Ovreas L."/>
            <person name="Rohde M."/>
            <person name="Galperin M.Y."/>
            <person name="Jogler C."/>
        </authorList>
    </citation>
    <scope>NUCLEOTIDE SEQUENCE [LARGE SCALE GENOMIC DNA]</scope>
    <source>
        <strain evidence="1 2">UC8</strain>
    </source>
</reference>
<proteinExistence type="predicted"/>
<evidence type="ECO:0000313" key="1">
    <source>
        <dbReference type="EMBL" id="QEG43812.1"/>
    </source>
</evidence>
<dbReference type="Pfam" id="PF18845">
    <property type="entry name" value="baeRF_family3"/>
    <property type="match status" value="1"/>
</dbReference>
<dbReference type="OrthoDB" id="4393931at2"/>
<dbReference type="InterPro" id="IPR041289">
    <property type="entry name" value="Bact_RF_family3"/>
</dbReference>
<name>A0A5B9R0B1_9BACT</name>
<sequence>MTFATIEHPTKQQLTDLLQRERGLCVSIMMRTHERGRESTQNPIRFKNLISQAIDRVKGEHEALRDRLKQIATLEHDFTFWQHQSAGFALFVCDGFEQGFKLSFTPDESVYVGEHFLVRPLAGACCAGGRTRALALSWERARMFECDGHEAHELSNDAFPTTMDALVTARDAEEQLQFSSHGPKGGGRQSATVMYHGHGEGEDKIEADREQYLQRVGKLLSESATNAEQPLVLVATQEVAGHFNAANPLDVAEVVQVSPDGIDDEALKSRIVEASRPLVQKSAADFSERVNTALANGAAGTELNDILFAAADGRIDTLLLGDREPRRGTFDRESRTVNEDNSADTDLVNVAVRETLQAGGTVYQHAPGEATHPLAAIYRY</sequence>
<dbReference type="AlphaFoldDB" id="A0A5B9R0B1"/>
<protein>
    <submittedName>
        <fullName evidence="1">Uncharacterized protein</fullName>
    </submittedName>
</protein>
<organism evidence="1 2">
    <name type="scientific">Roseimaritima ulvae</name>
    <dbReference type="NCBI Taxonomy" id="980254"/>
    <lineage>
        <taxon>Bacteria</taxon>
        <taxon>Pseudomonadati</taxon>
        <taxon>Planctomycetota</taxon>
        <taxon>Planctomycetia</taxon>
        <taxon>Pirellulales</taxon>
        <taxon>Pirellulaceae</taxon>
        <taxon>Roseimaritima</taxon>
    </lineage>
</organism>
<dbReference type="Proteomes" id="UP000325286">
    <property type="component" value="Chromosome"/>
</dbReference>
<evidence type="ECO:0000313" key="2">
    <source>
        <dbReference type="Proteomes" id="UP000325286"/>
    </source>
</evidence>